<reference evidence="20 21" key="1">
    <citation type="journal article" date="2016" name="DNA Res.">
        <title>The draft genome of MD-2 pineapple using hybrid error correction of long reads.</title>
        <authorList>
            <person name="Redwan R.M."/>
            <person name="Saidin A."/>
            <person name="Kumar S.V."/>
        </authorList>
    </citation>
    <scope>NUCLEOTIDE SEQUENCE [LARGE SCALE GENOMIC DNA]</scope>
    <source>
        <strain evidence="21">cv. MD2</strain>
        <tissue evidence="20">Leaf</tissue>
    </source>
</reference>
<sequence>MAQFLTLSVRAFLFLTFFATITMGAYNVVNYGARPDGRTDSAKAFLGAWADACGSSKPATIYVPAGSFFVSQALFQGPCKNFDIKIDIDGTIVASSDYRGGVLVWLTFKYVDGLSIFGGTLDGQGQAFWACKTAGGNCPSGTTSLSIGMSKNVLISGLTTTNSKGFHISIFGSNGVTVQGAKIIAPGNSPNTDGIHIQMSSGVTVTSSSIKTGDDCISIGEGTSNVWIEKIGCGPGHGISIGSLGGTPLGAGVQNITVKSVVFTGTQNGLRIKTWGKAYSGFVKDVTFEHAVMQNVQNPIVVDQNYCPGAVNCPGQSSGIKISGLSYTDIQGSSATQLAVKFDCSPSNPCGGIKLQDIRLTYQNQQAQSYCKNADGSASGFVIPPRRSSEIATMAAEGEELRNKRIIFKDYVVGFPTEDDMVLTPSTIRSKVPKGSTAVILKNLYLSCDPYMRWRMSAPEHESYTDAFVPGSVIVGYGVAKVVDSGHPDFTAGDLVWGLTGWEEYSLITAPEGLMKIKHTDVPLSYYTGILGERVYVSAASGAVGQLVGQFAKLMGCYVVGSAGSKEKVDLLKNKFGFDDAFNYKEEKDLNAALKRCFPDGIDIYFENVGGRMLDAVLLNMRAHGRIAVCGLISQYNLTQQEGIHNLFNVVTKRLLLQGFIFPDHLHLYPKFLEMVIQYIREGKVVYVEDAAEGIEKAPSALVGLFAGRNVGKQVVVVARD</sequence>
<dbReference type="Gene3D" id="3.40.50.720">
    <property type="entry name" value="NAD(P)-binding Rossmann-like Domain"/>
    <property type="match status" value="1"/>
</dbReference>
<dbReference type="PANTHER" id="PTHR43205:SF71">
    <property type="entry name" value="2-ALKENAL REDUCTASE (NADP(+)-DEPENDENT)-LIKE"/>
    <property type="match status" value="1"/>
</dbReference>
<evidence type="ECO:0000256" key="3">
    <source>
        <dbReference type="ARBA" id="ARBA00011738"/>
    </source>
</evidence>
<dbReference type="InterPro" id="IPR011032">
    <property type="entry name" value="GroES-like_sf"/>
</dbReference>
<dbReference type="SUPFAM" id="SSF50129">
    <property type="entry name" value="GroES-like"/>
    <property type="match status" value="1"/>
</dbReference>
<dbReference type="EC" id="3.2.1.67" evidence="10"/>
<keyword evidence="4" id="KW-0134">Cell wall</keyword>
<evidence type="ECO:0000256" key="4">
    <source>
        <dbReference type="ARBA" id="ARBA00022512"/>
    </source>
</evidence>
<evidence type="ECO:0000256" key="17">
    <source>
        <dbReference type="RuleBase" id="RU361169"/>
    </source>
</evidence>
<proteinExistence type="inferred from homology"/>
<evidence type="ECO:0000256" key="8">
    <source>
        <dbReference type="ARBA" id="ARBA00023295"/>
    </source>
</evidence>
<dbReference type="Gene3D" id="3.90.180.10">
    <property type="entry name" value="Medium-chain alcohol dehydrogenases, catalytic domain"/>
    <property type="match status" value="1"/>
</dbReference>
<evidence type="ECO:0000256" key="10">
    <source>
        <dbReference type="ARBA" id="ARBA00038933"/>
    </source>
</evidence>
<dbReference type="AlphaFoldDB" id="A0A199V4J3"/>
<evidence type="ECO:0000256" key="14">
    <source>
        <dbReference type="ARBA" id="ARBA00068298"/>
    </source>
</evidence>
<gene>
    <name evidence="20" type="ORF">ACMD2_00725</name>
</gene>
<evidence type="ECO:0000313" key="21">
    <source>
        <dbReference type="Proteomes" id="UP000092600"/>
    </source>
</evidence>
<dbReference type="Pfam" id="PF00107">
    <property type="entry name" value="ADH_zinc_N"/>
    <property type="match status" value="1"/>
</dbReference>
<dbReference type="FunFam" id="2.160.20.10:FF:000004">
    <property type="entry name" value="Pectin lyase-like superfamily protein"/>
    <property type="match status" value="1"/>
</dbReference>
<dbReference type="Gene3D" id="2.160.20.10">
    <property type="entry name" value="Single-stranded right-handed beta-helix, Pectin lyase-like"/>
    <property type="match status" value="1"/>
</dbReference>
<dbReference type="InterPro" id="IPR045010">
    <property type="entry name" value="MDR_fam"/>
</dbReference>
<dbReference type="GO" id="GO:0047911">
    <property type="term" value="F:galacturan 1,4-alpha-galacturonidase activity"/>
    <property type="evidence" value="ECO:0007669"/>
    <property type="project" value="UniProtKB-EC"/>
</dbReference>
<dbReference type="Pfam" id="PF16884">
    <property type="entry name" value="ADH_N_2"/>
    <property type="match status" value="1"/>
</dbReference>
<dbReference type="InterPro" id="IPR041694">
    <property type="entry name" value="ADH_N_2"/>
</dbReference>
<dbReference type="CDD" id="cd08295">
    <property type="entry name" value="double_bond_reductase_like"/>
    <property type="match status" value="1"/>
</dbReference>
<keyword evidence="5" id="KW-0964">Secreted</keyword>
<dbReference type="EMBL" id="LSRQ01003333">
    <property type="protein sequence ID" value="OAY71775.1"/>
    <property type="molecule type" value="Genomic_DNA"/>
</dbReference>
<dbReference type="InterPro" id="IPR036291">
    <property type="entry name" value="NAD(P)-bd_dom_sf"/>
</dbReference>
<dbReference type="GO" id="GO:0004650">
    <property type="term" value="F:polygalacturonase activity"/>
    <property type="evidence" value="ECO:0007669"/>
    <property type="project" value="InterPro"/>
</dbReference>
<keyword evidence="9" id="KW-0961">Cell wall biogenesis/degradation</keyword>
<evidence type="ECO:0000256" key="15">
    <source>
        <dbReference type="ARBA" id="ARBA00083621"/>
    </source>
</evidence>
<comment type="caution">
    <text evidence="20">The sequence shown here is derived from an EMBL/GenBank/DDBJ whole genome shotgun (WGS) entry which is preliminary data.</text>
</comment>
<dbReference type="FunFam" id="3.40.50.720:FF:000121">
    <property type="entry name" value="Prostaglandin reductase 2"/>
    <property type="match status" value="1"/>
</dbReference>
<dbReference type="SUPFAM" id="SSF51735">
    <property type="entry name" value="NAD(P)-binding Rossmann-fold domains"/>
    <property type="match status" value="1"/>
</dbReference>
<dbReference type="PANTHER" id="PTHR43205">
    <property type="entry name" value="PROSTAGLANDIN REDUCTASE"/>
    <property type="match status" value="1"/>
</dbReference>
<dbReference type="InterPro" id="IPR013149">
    <property type="entry name" value="ADH-like_C"/>
</dbReference>
<dbReference type="GO" id="GO:0005975">
    <property type="term" value="P:carbohydrate metabolic process"/>
    <property type="evidence" value="ECO:0007669"/>
    <property type="project" value="InterPro"/>
</dbReference>
<comment type="function">
    <text evidence="13">May function in depolymerizing pectin during pollen development, germination, and tube growth. Acts as an exo-polygalacturonase.</text>
</comment>
<keyword evidence="7" id="KW-0560">Oxidoreductase</keyword>
<evidence type="ECO:0000313" key="20">
    <source>
        <dbReference type="EMBL" id="OAY71775.1"/>
    </source>
</evidence>
<evidence type="ECO:0000259" key="19">
    <source>
        <dbReference type="Pfam" id="PF16884"/>
    </source>
</evidence>
<dbReference type="Pfam" id="PF00295">
    <property type="entry name" value="Glyco_hydro_28"/>
    <property type="match status" value="1"/>
</dbReference>
<comment type="subunit">
    <text evidence="3">Homodimer.</text>
</comment>
<evidence type="ECO:0000256" key="13">
    <source>
        <dbReference type="ARBA" id="ARBA00057651"/>
    </source>
</evidence>
<evidence type="ECO:0000256" key="16">
    <source>
        <dbReference type="PROSITE-ProRule" id="PRU10052"/>
    </source>
</evidence>
<comment type="catalytic activity">
    <reaction evidence="12">
        <text>[(1-&gt;4)-alpha-D-galacturonosyl](n) + H2O = alpha-D-galacturonate + [(1-&gt;4)-alpha-D-galacturonosyl](n-1)</text>
        <dbReference type="Rhea" id="RHEA:14117"/>
        <dbReference type="Rhea" id="RHEA-COMP:14570"/>
        <dbReference type="Rhea" id="RHEA-COMP:14572"/>
        <dbReference type="ChEBI" id="CHEBI:15377"/>
        <dbReference type="ChEBI" id="CHEBI:58658"/>
        <dbReference type="ChEBI" id="CHEBI:140523"/>
        <dbReference type="EC" id="3.2.1.67"/>
    </reaction>
</comment>
<evidence type="ECO:0000256" key="5">
    <source>
        <dbReference type="ARBA" id="ARBA00022525"/>
    </source>
</evidence>
<dbReference type="SMART" id="SM00710">
    <property type="entry name" value="PbH1"/>
    <property type="match status" value="7"/>
</dbReference>
<evidence type="ECO:0000256" key="11">
    <source>
        <dbReference type="ARBA" id="ARBA00043142"/>
    </source>
</evidence>
<evidence type="ECO:0000256" key="2">
    <source>
        <dbReference type="ARBA" id="ARBA00008834"/>
    </source>
</evidence>
<evidence type="ECO:0000256" key="12">
    <source>
        <dbReference type="ARBA" id="ARBA00048766"/>
    </source>
</evidence>
<organism evidence="20 21">
    <name type="scientific">Ananas comosus</name>
    <name type="common">Pineapple</name>
    <name type="synonym">Ananas ananas</name>
    <dbReference type="NCBI Taxonomy" id="4615"/>
    <lineage>
        <taxon>Eukaryota</taxon>
        <taxon>Viridiplantae</taxon>
        <taxon>Streptophyta</taxon>
        <taxon>Embryophyta</taxon>
        <taxon>Tracheophyta</taxon>
        <taxon>Spermatophyta</taxon>
        <taxon>Magnoliopsida</taxon>
        <taxon>Liliopsida</taxon>
        <taxon>Poales</taxon>
        <taxon>Bromeliaceae</taxon>
        <taxon>Bromelioideae</taxon>
        <taxon>Ananas</taxon>
    </lineage>
</organism>
<dbReference type="InterPro" id="IPR000743">
    <property type="entry name" value="Glyco_hydro_28"/>
</dbReference>
<dbReference type="GO" id="GO:0071555">
    <property type="term" value="P:cell wall organization"/>
    <property type="evidence" value="ECO:0007669"/>
    <property type="project" value="UniProtKB-KW"/>
</dbReference>
<keyword evidence="8 17" id="KW-0326">Glycosidase</keyword>
<feature type="domain" description="Alcohol dehydrogenase-like C-terminal" evidence="18">
    <location>
        <begin position="543"/>
        <end position="675"/>
    </location>
</feature>
<comment type="similarity">
    <text evidence="2 17">Belongs to the glycosyl hydrolase 28 family.</text>
</comment>
<dbReference type="InterPro" id="IPR006626">
    <property type="entry name" value="PbH1"/>
</dbReference>
<comment type="subcellular location">
    <subcellularLocation>
        <location evidence="1">Secreted</location>
        <location evidence="1">Cell wall</location>
    </subcellularLocation>
</comment>
<feature type="domain" description="Oxidoreductase N-terminal" evidence="19">
    <location>
        <begin position="404"/>
        <end position="516"/>
    </location>
</feature>
<dbReference type="PROSITE" id="PS00502">
    <property type="entry name" value="POLYGALACTURONASE"/>
    <property type="match status" value="1"/>
</dbReference>
<keyword evidence="6 17" id="KW-0378">Hydrolase</keyword>
<accession>A0A199V4J3</accession>
<protein>
    <recommendedName>
        <fullName evidence="14">Exopolygalacturonase</fullName>
        <ecNumber evidence="10">3.2.1.67</ecNumber>
    </recommendedName>
    <alternativeName>
        <fullName evidence="11">Galacturan 1,4-alpha-galacturonidase</fullName>
    </alternativeName>
    <alternativeName>
        <fullName evidence="15">Pectinase</fullName>
    </alternativeName>
</protein>
<dbReference type="GO" id="GO:0016628">
    <property type="term" value="F:oxidoreductase activity, acting on the CH-CH group of donors, NAD or NADP as acceptor"/>
    <property type="evidence" value="ECO:0007669"/>
    <property type="project" value="InterPro"/>
</dbReference>
<evidence type="ECO:0000256" key="6">
    <source>
        <dbReference type="ARBA" id="ARBA00022801"/>
    </source>
</evidence>
<dbReference type="STRING" id="4615.A0A199V4J3"/>
<dbReference type="SUPFAM" id="SSF51126">
    <property type="entry name" value="Pectin lyase-like"/>
    <property type="match status" value="1"/>
</dbReference>
<dbReference type="InterPro" id="IPR011050">
    <property type="entry name" value="Pectin_lyase_fold/virulence"/>
</dbReference>
<evidence type="ECO:0000256" key="1">
    <source>
        <dbReference type="ARBA" id="ARBA00004191"/>
    </source>
</evidence>
<evidence type="ECO:0000259" key="18">
    <source>
        <dbReference type="Pfam" id="PF00107"/>
    </source>
</evidence>
<dbReference type="InterPro" id="IPR012334">
    <property type="entry name" value="Pectin_lyas_fold"/>
</dbReference>
<evidence type="ECO:0000256" key="7">
    <source>
        <dbReference type="ARBA" id="ARBA00023002"/>
    </source>
</evidence>
<evidence type="ECO:0000256" key="9">
    <source>
        <dbReference type="ARBA" id="ARBA00023316"/>
    </source>
</evidence>
<feature type="active site" evidence="16">
    <location>
        <position position="237"/>
    </location>
</feature>
<dbReference type="Proteomes" id="UP000092600">
    <property type="component" value="Unassembled WGS sequence"/>
</dbReference>
<name>A0A199V4J3_ANACO</name>